<sequence length="114" mass="12010">MGAGPSDGAGNKVGCNLLWGAAPANSPPELKASTTRTKFNTGVEGLAVFTASSSSPSSGIKECGKGSDRPFLKQDVYSEDVTFRCSPWLPDVVNGRKASIRINCLAHEGLQRPW</sequence>
<name>A0A8H7ND91_BIOOC</name>
<evidence type="ECO:0000313" key="2">
    <source>
        <dbReference type="Proteomes" id="UP000616885"/>
    </source>
</evidence>
<protein>
    <submittedName>
        <fullName evidence="1">Uncharacterized protein</fullName>
    </submittedName>
</protein>
<gene>
    <name evidence="1" type="ORF">IM811_012265</name>
</gene>
<accession>A0A8H7ND91</accession>
<reference evidence="1" key="1">
    <citation type="submission" date="2020-10" db="EMBL/GenBank/DDBJ databases">
        <title>High-Quality Genome Resource of Clonostachys rosea strain S41 by Oxford Nanopore Long-Read Sequencing.</title>
        <authorList>
            <person name="Wang H."/>
        </authorList>
    </citation>
    <scope>NUCLEOTIDE SEQUENCE</scope>
    <source>
        <strain evidence="1">S41</strain>
    </source>
</reference>
<organism evidence="1 2">
    <name type="scientific">Bionectria ochroleuca</name>
    <name type="common">Gliocladium roseum</name>
    <dbReference type="NCBI Taxonomy" id="29856"/>
    <lineage>
        <taxon>Eukaryota</taxon>
        <taxon>Fungi</taxon>
        <taxon>Dikarya</taxon>
        <taxon>Ascomycota</taxon>
        <taxon>Pezizomycotina</taxon>
        <taxon>Sordariomycetes</taxon>
        <taxon>Hypocreomycetidae</taxon>
        <taxon>Hypocreales</taxon>
        <taxon>Bionectriaceae</taxon>
        <taxon>Clonostachys</taxon>
    </lineage>
</organism>
<proteinExistence type="predicted"/>
<dbReference type="Proteomes" id="UP000616885">
    <property type="component" value="Unassembled WGS sequence"/>
</dbReference>
<evidence type="ECO:0000313" key="1">
    <source>
        <dbReference type="EMBL" id="KAF9753507.1"/>
    </source>
</evidence>
<dbReference type="AlphaFoldDB" id="A0A8H7ND91"/>
<dbReference type="EMBL" id="JADCTT010000004">
    <property type="protein sequence ID" value="KAF9753507.1"/>
    <property type="molecule type" value="Genomic_DNA"/>
</dbReference>
<comment type="caution">
    <text evidence="1">The sequence shown here is derived from an EMBL/GenBank/DDBJ whole genome shotgun (WGS) entry which is preliminary data.</text>
</comment>